<accession>A0ABS1ZLX6</accession>
<proteinExistence type="predicted"/>
<evidence type="ECO:0000259" key="1">
    <source>
        <dbReference type="Pfam" id="PF05229"/>
    </source>
</evidence>
<evidence type="ECO:0000313" key="2">
    <source>
        <dbReference type="EMBL" id="MBM1197487.1"/>
    </source>
</evidence>
<dbReference type="PANTHER" id="PTHR37089">
    <property type="entry name" value="PROTEIN U-RELATED"/>
    <property type="match status" value="1"/>
</dbReference>
<evidence type="ECO:0000313" key="3">
    <source>
        <dbReference type="Proteomes" id="UP000809529"/>
    </source>
</evidence>
<dbReference type="InterPro" id="IPR007893">
    <property type="entry name" value="Spore_coat_U/FanG"/>
</dbReference>
<dbReference type="SMART" id="SM00972">
    <property type="entry name" value="SCPU"/>
    <property type="match status" value="1"/>
</dbReference>
<name>A0ABS1ZLX6_9PSED</name>
<dbReference type="InterPro" id="IPR053167">
    <property type="entry name" value="Spore_coat_component"/>
</dbReference>
<keyword evidence="2" id="KW-0946">Virion</keyword>
<gene>
    <name evidence="2" type="ORF">GYN02_20185</name>
</gene>
<dbReference type="EMBL" id="JAAEBW010000015">
    <property type="protein sequence ID" value="MBM1197487.1"/>
    <property type="molecule type" value="Genomic_DNA"/>
</dbReference>
<feature type="domain" description="Spore coat protein U/FanG" evidence="1">
    <location>
        <begin position="28"/>
        <end position="175"/>
    </location>
</feature>
<dbReference type="PANTHER" id="PTHR37089:SF4">
    <property type="entry name" value="EXPORTED PROTEIN"/>
    <property type="match status" value="1"/>
</dbReference>
<reference evidence="2 3" key="1">
    <citation type="submission" date="2020-01" db="EMBL/GenBank/DDBJ databases">
        <title>Comparative genomics of meat spoilage bacteria.</title>
        <authorList>
            <person name="Hilgarth M."/>
            <person name="Vogel R.F."/>
        </authorList>
    </citation>
    <scope>NUCLEOTIDE SEQUENCE [LARGE SCALE GENOMIC DNA]</scope>
    <source>
        <strain evidence="2 3">TMW2.2077</strain>
    </source>
</reference>
<organism evidence="2 3">
    <name type="scientific">Pseudomonas weihenstephanensis</name>
    <dbReference type="NCBI Taxonomy" id="1608994"/>
    <lineage>
        <taxon>Bacteria</taxon>
        <taxon>Pseudomonadati</taxon>
        <taxon>Pseudomonadota</taxon>
        <taxon>Gammaproteobacteria</taxon>
        <taxon>Pseudomonadales</taxon>
        <taxon>Pseudomonadaceae</taxon>
        <taxon>Pseudomonas</taxon>
    </lineage>
</organism>
<dbReference type="Proteomes" id="UP000809529">
    <property type="component" value="Unassembled WGS sequence"/>
</dbReference>
<keyword evidence="2" id="KW-0167">Capsid protein</keyword>
<dbReference type="Pfam" id="PF05229">
    <property type="entry name" value="SCPU"/>
    <property type="match status" value="1"/>
</dbReference>
<sequence length="178" mass="18646">MAGSAQVLMLCGAWVLLIDSPQAALLSGQIQARLVIRASCEVSAGNSADPEQITRLGTLDFGAQGPTWKNPIDSQLQGSESSLAVSCNPAVKGFTVTIDGGSHGDGTTRQLSNGRQLIPYRLSLDAAGSDSYSIGQQRNFSISNGGQVPIPVYGLVMANPNALPAGVYRDTLRVTLDW</sequence>
<comment type="caution">
    <text evidence="2">The sequence shown here is derived from an EMBL/GenBank/DDBJ whole genome shotgun (WGS) entry which is preliminary data.</text>
</comment>
<keyword evidence="3" id="KW-1185">Reference proteome</keyword>
<protein>
    <submittedName>
        <fullName evidence="2">Spore coat protein U domain-containing protein</fullName>
    </submittedName>
</protein>
<dbReference type="RefSeq" id="WP_059763108.1">
    <property type="nucleotide sequence ID" value="NZ_JAAEBW010000015.1"/>
</dbReference>